<accession>A0A5Q3EHI8</accession>
<dbReference type="Proteomes" id="UP000760494">
    <property type="component" value="Unassembled WGS sequence"/>
</dbReference>
<proteinExistence type="predicted"/>
<name>A0A5Q3EHI8_FUSFU</name>
<feature type="region of interest" description="Disordered" evidence="1">
    <location>
        <begin position="102"/>
        <end position="124"/>
    </location>
</feature>
<comment type="caution">
    <text evidence="2">The sequence shown here is derived from an EMBL/GenBank/DDBJ whole genome shotgun (WGS) entry which is preliminary data.</text>
</comment>
<feature type="compositionally biased region" description="Basic and acidic residues" evidence="1">
    <location>
        <begin position="36"/>
        <end position="51"/>
    </location>
</feature>
<feature type="region of interest" description="Disordered" evidence="1">
    <location>
        <begin position="26"/>
        <end position="70"/>
    </location>
</feature>
<dbReference type="EMBL" id="CABFJX010000090">
    <property type="protein sequence ID" value="VTT62871.1"/>
    <property type="molecule type" value="Genomic_DNA"/>
</dbReference>
<evidence type="ECO:0000313" key="2">
    <source>
        <dbReference type="EMBL" id="VTT62871.1"/>
    </source>
</evidence>
<reference evidence="2" key="1">
    <citation type="submission" date="2019-05" db="EMBL/GenBank/DDBJ databases">
        <authorList>
            <person name="Piombo E."/>
        </authorList>
    </citation>
    <scope>NUCLEOTIDE SEQUENCE</scope>
    <source>
        <strain evidence="2">C2S</strain>
    </source>
</reference>
<evidence type="ECO:0000313" key="3">
    <source>
        <dbReference type="Proteomes" id="UP000760494"/>
    </source>
</evidence>
<sequence length="171" mass="19728">MTDDFYNSWVEPSKYPRIPNVYEPIQDTQVSGQCGTREKKESAWVHQDSQDSHQSAWTTNRKPLSSEEPHQWLVNDRTNYSVVVQLGSSYRSENQILGDDFKDASRDWHSPSHHPDSIEKRRARREASFEKWKDAGDRAVKLMRRRDIVAKNTTKLPFAVMGMSSVSGTTV</sequence>
<protein>
    <submittedName>
        <fullName evidence="2">Uncharacterized protein</fullName>
    </submittedName>
</protein>
<evidence type="ECO:0000256" key="1">
    <source>
        <dbReference type="SAM" id="MobiDB-lite"/>
    </source>
</evidence>
<gene>
    <name evidence="2" type="ORF">C2S_5062</name>
</gene>
<dbReference type="AlphaFoldDB" id="A0A5Q3EHI8"/>
<feature type="compositionally biased region" description="Polar residues" evidence="1">
    <location>
        <begin position="52"/>
        <end position="63"/>
    </location>
</feature>
<organism evidence="2 3">
    <name type="scientific">Fusarium fujikuroi</name>
    <name type="common">Bakanae and foot rot disease fungus</name>
    <name type="synonym">Gibberella fujikuroi</name>
    <dbReference type="NCBI Taxonomy" id="5127"/>
    <lineage>
        <taxon>Eukaryota</taxon>
        <taxon>Fungi</taxon>
        <taxon>Dikarya</taxon>
        <taxon>Ascomycota</taxon>
        <taxon>Pezizomycotina</taxon>
        <taxon>Sordariomycetes</taxon>
        <taxon>Hypocreomycetidae</taxon>
        <taxon>Hypocreales</taxon>
        <taxon>Nectriaceae</taxon>
        <taxon>Fusarium</taxon>
        <taxon>Fusarium fujikuroi species complex</taxon>
    </lineage>
</organism>